<dbReference type="InterPro" id="IPR036179">
    <property type="entry name" value="Ig-like_dom_sf"/>
</dbReference>
<keyword evidence="5" id="KW-0812">Transmembrane</keyword>
<evidence type="ECO:0000256" key="1">
    <source>
        <dbReference type="ARBA" id="ARBA00004370"/>
    </source>
</evidence>
<accession>A0A9X0CHC8</accession>
<reference evidence="7" key="1">
    <citation type="submission" date="2023-01" db="EMBL/GenBank/DDBJ databases">
        <title>Genome assembly of the deep-sea coral Lophelia pertusa.</title>
        <authorList>
            <person name="Herrera S."/>
            <person name="Cordes E."/>
        </authorList>
    </citation>
    <scope>NUCLEOTIDE SEQUENCE</scope>
    <source>
        <strain evidence="7">USNM1676648</strain>
        <tissue evidence="7">Polyp</tissue>
    </source>
</reference>
<evidence type="ECO:0000313" key="8">
    <source>
        <dbReference type="Proteomes" id="UP001163046"/>
    </source>
</evidence>
<proteinExistence type="predicted"/>
<protein>
    <recommendedName>
        <fullName evidence="6">Ig-like domain-containing protein</fullName>
    </recommendedName>
</protein>
<name>A0A9X0CHC8_9CNID</name>
<dbReference type="Gene3D" id="2.60.40.10">
    <property type="entry name" value="Immunoglobulins"/>
    <property type="match status" value="1"/>
</dbReference>
<dbReference type="GO" id="GO:0016020">
    <property type="term" value="C:membrane"/>
    <property type="evidence" value="ECO:0007669"/>
    <property type="project" value="UniProtKB-SubCell"/>
</dbReference>
<evidence type="ECO:0000256" key="3">
    <source>
        <dbReference type="ARBA" id="ARBA00023136"/>
    </source>
</evidence>
<feature type="transmembrane region" description="Helical" evidence="5">
    <location>
        <begin position="234"/>
        <end position="257"/>
    </location>
</feature>
<comment type="subcellular location">
    <subcellularLocation>
        <location evidence="1">Membrane</location>
    </subcellularLocation>
</comment>
<keyword evidence="2" id="KW-0732">Signal</keyword>
<organism evidence="7 8">
    <name type="scientific">Desmophyllum pertusum</name>
    <dbReference type="NCBI Taxonomy" id="174260"/>
    <lineage>
        <taxon>Eukaryota</taxon>
        <taxon>Metazoa</taxon>
        <taxon>Cnidaria</taxon>
        <taxon>Anthozoa</taxon>
        <taxon>Hexacorallia</taxon>
        <taxon>Scleractinia</taxon>
        <taxon>Caryophylliina</taxon>
        <taxon>Caryophylliidae</taxon>
        <taxon>Desmophyllum</taxon>
    </lineage>
</organism>
<keyword evidence="3 5" id="KW-0472">Membrane</keyword>
<keyword evidence="4" id="KW-0325">Glycoprotein</keyword>
<dbReference type="SUPFAM" id="SSF48726">
    <property type="entry name" value="Immunoglobulin"/>
    <property type="match status" value="1"/>
</dbReference>
<dbReference type="InterPro" id="IPR015631">
    <property type="entry name" value="CD2/SLAM_rcpt"/>
</dbReference>
<dbReference type="EMBL" id="MU827527">
    <property type="protein sequence ID" value="KAJ7348184.1"/>
    <property type="molecule type" value="Genomic_DNA"/>
</dbReference>
<evidence type="ECO:0000313" key="7">
    <source>
        <dbReference type="EMBL" id="KAJ7348184.1"/>
    </source>
</evidence>
<comment type="caution">
    <text evidence="7">The sequence shown here is derived from an EMBL/GenBank/DDBJ whole genome shotgun (WGS) entry which is preliminary data.</text>
</comment>
<evidence type="ECO:0000259" key="6">
    <source>
        <dbReference type="PROSITE" id="PS50835"/>
    </source>
</evidence>
<dbReference type="Proteomes" id="UP001163046">
    <property type="component" value="Unassembled WGS sequence"/>
</dbReference>
<keyword evidence="8" id="KW-1185">Reference proteome</keyword>
<dbReference type="InterPro" id="IPR013783">
    <property type="entry name" value="Ig-like_fold"/>
</dbReference>
<feature type="domain" description="Ig-like" evidence="6">
    <location>
        <begin position="55"/>
        <end position="176"/>
    </location>
</feature>
<dbReference type="PANTHER" id="PTHR12080">
    <property type="entry name" value="SIGNALING LYMPHOCYTIC ACTIVATION MOLECULE"/>
    <property type="match status" value="1"/>
</dbReference>
<evidence type="ECO:0000256" key="5">
    <source>
        <dbReference type="SAM" id="Phobius"/>
    </source>
</evidence>
<keyword evidence="5" id="KW-1133">Transmembrane helix</keyword>
<dbReference type="PROSITE" id="PS50835">
    <property type="entry name" value="IG_LIKE"/>
    <property type="match status" value="1"/>
</dbReference>
<evidence type="ECO:0000256" key="2">
    <source>
        <dbReference type="ARBA" id="ARBA00022729"/>
    </source>
</evidence>
<dbReference type="InterPro" id="IPR007110">
    <property type="entry name" value="Ig-like_dom"/>
</dbReference>
<dbReference type="AlphaFoldDB" id="A0A9X0CHC8"/>
<evidence type="ECO:0000256" key="4">
    <source>
        <dbReference type="ARBA" id="ARBA00023180"/>
    </source>
</evidence>
<sequence length="296" mass="32738">MGRVNVTQPYGNLVISHVKIEDAGQFLCHYKVYMNRSEEYDKSIVELCVFEASVPVITIYAVGGMQTVQLPCSVIHHINPEISPRDIELLWAMKKEGKTDWRMVIVNDKDGLTETFRQPILGGSIFANHSQKNEQFYGRVNVTQLYGNLVISHVKIEDAGQFLCLYTNRSKEHDMSIVELYVFEAPAQTGSNFTCPGNATAGANNTTGHGNGTSMSPGNSNDDIDCPCTIGKTLFGVLFGLVLLGLLGLGGVFYKLYPAWRYYKREQSNLLVGDGSPRCGNTYIVENGNCEEKTSV</sequence>
<gene>
    <name evidence="7" type="ORF">OS493_039673</name>
</gene>
<dbReference type="PANTHER" id="PTHR12080:SF18">
    <property type="entry name" value="SLAM FAMILY MEMBER 9"/>
    <property type="match status" value="1"/>
</dbReference>